<evidence type="ECO:0000256" key="10">
    <source>
        <dbReference type="ARBA" id="ARBA00023316"/>
    </source>
</evidence>
<dbReference type="InterPro" id="IPR011812">
    <property type="entry name" value="Pep_trsgly"/>
</dbReference>
<feature type="domain" description="Glycosyl transferase family 51" evidence="12">
    <location>
        <begin position="73"/>
        <end position="243"/>
    </location>
</feature>
<dbReference type="EMBL" id="JBHPBY010000223">
    <property type="protein sequence ID" value="MFC1851772.1"/>
    <property type="molecule type" value="Genomic_DNA"/>
</dbReference>
<dbReference type="Pfam" id="PF00912">
    <property type="entry name" value="Transgly"/>
    <property type="match status" value="1"/>
</dbReference>
<sequence>MRSHLMPIKRNKKRATQRKIKKRSFFQRFFIRLMTIFSGLVTLSILLVLGLRWIPPPTTAFLIQDLYQQGKSAESIHSVKVEWSDWADISPHIFVAVIVSEDQRFFQHHGFDVDEIQKAWAEYQGGKRLRGASTITQQLAKNLFLWSGRSVVRKGLEAYFTIIIELLWPKNRILEIYVNIIQYGQGVYGVTAASEHFFHKPPSQVTPREAALLAAVLPNPLRFRIDKPSPYVKQRQEWIIRQMNVGGGIKLLERGLSEKR</sequence>
<keyword evidence="3 11" id="KW-0328">Glycosyltransferase</keyword>
<comment type="function">
    <text evidence="11">Peptidoglycan polymerase that catalyzes glycan chain elongation from lipid-linked precursors.</text>
</comment>
<keyword evidence="9 11" id="KW-0472">Membrane</keyword>
<evidence type="ECO:0000256" key="7">
    <source>
        <dbReference type="ARBA" id="ARBA00022984"/>
    </source>
</evidence>
<keyword evidence="1 11" id="KW-1003">Cell membrane</keyword>
<evidence type="ECO:0000256" key="5">
    <source>
        <dbReference type="ARBA" id="ARBA00022692"/>
    </source>
</evidence>
<evidence type="ECO:0000256" key="2">
    <source>
        <dbReference type="ARBA" id="ARBA00022519"/>
    </source>
</evidence>
<dbReference type="InterPro" id="IPR001264">
    <property type="entry name" value="Glyco_trans_51"/>
</dbReference>
<keyword evidence="5 11" id="KW-0812">Transmembrane</keyword>
<keyword evidence="2" id="KW-0997">Cell inner membrane</keyword>
<evidence type="ECO:0000256" key="4">
    <source>
        <dbReference type="ARBA" id="ARBA00022679"/>
    </source>
</evidence>
<dbReference type="PANTHER" id="PTHR30400">
    <property type="entry name" value="MONOFUNCTIONAL BIOSYNTHETIC PEPTIDOGLYCAN TRANSGLYCOSYLASE"/>
    <property type="match status" value="1"/>
</dbReference>
<keyword evidence="10 11" id="KW-0961">Cell wall biogenesis/degradation</keyword>
<dbReference type="Proteomes" id="UP001594351">
    <property type="component" value="Unassembled WGS sequence"/>
</dbReference>
<evidence type="ECO:0000259" key="12">
    <source>
        <dbReference type="Pfam" id="PF00912"/>
    </source>
</evidence>
<keyword evidence="8 11" id="KW-1133">Transmembrane helix</keyword>
<dbReference type="InterPro" id="IPR036950">
    <property type="entry name" value="PBP_transglycosylase"/>
</dbReference>
<evidence type="ECO:0000256" key="11">
    <source>
        <dbReference type="HAMAP-Rule" id="MF_00766"/>
    </source>
</evidence>
<comment type="similarity">
    <text evidence="11">Belongs to the glycosyltransferase 51 family.</text>
</comment>
<keyword evidence="6 11" id="KW-0133">Cell shape</keyword>
<evidence type="ECO:0000256" key="3">
    <source>
        <dbReference type="ARBA" id="ARBA00022676"/>
    </source>
</evidence>
<evidence type="ECO:0000256" key="8">
    <source>
        <dbReference type="ARBA" id="ARBA00022989"/>
    </source>
</evidence>
<dbReference type="HAMAP" id="MF_00766">
    <property type="entry name" value="PGT_MtgA"/>
    <property type="match status" value="1"/>
</dbReference>
<comment type="pathway">
    <text evidence="11">Cell wall biogenesis; peptidoglycan biosynthesis.</text>
</comment>
<evidence type="ECO:0000256" key="9">
    <source>
        <dbReference type="ARBA" id="ARBA00023136"/>
    </source>
</evidence>
<dbReference type="NCBIfam" id="TIGR02070">
    <property type="entry name" value="mono_pep_trsgly"/>
    <property type="match status" value="1"/>
</dbReference>
<evidence type="ECO:0000313" key="13">
    <source>
        <dbReference type="EMBL" id="MFC1851772.1"/>
    </source>
</evidence>
<reference evidence="13 14" key="1">
    <citation type="submission" date="2024-09" db="EMBL/GenBank/DDBJ databases">
        <title>Laminarin stimulates single cell rates of sulfate reduction while oxygen inhibits transcriptomic activity in coastal marine sediment.</title>
        <authorList>
            <person name="Lindsay M."/>
            <person name="Orcutt B."/>
            <person name="Emerson D."/>
            <person name="Stepanauskas R."/>
            <person name="D'Angelo T."/>
        </authorList>
    </citation>
    <scope>NUCLEOTIDE SEQUENCE [LARGE SCALE GENOMIC DNA]</scope>
    <source>
        <strain evidence="13">SAG AM-311-K15</strain>
    </source>
</reference>
<comment type="catalytic activity">
    <reaction evidence="11">
        <text>[GlcNAc-(1-&gt;4)-Mur2Ac(oyl-L-Ala-gamma-D-Glu-L-Lys-D-Ala-D-Ala)](n)-di-trans,octa-cis-undecaprenyl diphosphate + beta-D-GlcNAc-(1-&gt;4)-Mur2Ac(oyl-L-Ala-gamma-D-Glu-L-Lys-D-Ala-D-Ala)-di-trans,octa-cis-undecaprenyl diphosphate = [GlcNAc-(1-&gt;4)-Mur2Ac(oyl-L-Ala-gamma-D-Glu-L-Lys-D-Ala-D-Ala)](n+1)-di-trans,octa-cis-undecaprenyl diphosphate + di-trans,octa-cis-undecaprenyl diphosphate + H(+)</text>
        <dbReference type="Rhea" id="RHEA:23708"/>
        <dbReference type="Rhea" id="RHEA-COMP:9602"/>
        <dbReference type="Rhea" id="RHEA-COMP:9603"/>
        <dbReference type="ChEBI" id="CHEBI:15378"/>
        <dbReference type="ChEBI" id="CHEBI:58405"/>
        <dbReference type="ChEBI" id="CHEBI:60033"/>
        <dbReference type="ChEBI" id="CHEBI:78435"/>
        <dbReference type="EC" id="2.4.99.28"/>
    </reaction>
</comment>
<comment type="subcellular location">
    <subcellularLocation>
        <location evidence="11">Cell membrane</location>
        <topology evidence="11">Single-pass membrane protein</topology>
    </subcellularLocation>
</comment>
<proteinExistence type="inferred from homology"/>
<keyword evidence="7 11" id="KW-0573">Peptidoglycan synthesis</keyword>
<keyword evidence="4 11" id="KW-0808">Transferase</keyword>
<evidence type="ECO:0000256" key="6">
    <source>
        <dbReference type="ARBA" id="ARBA00022960"/>
    </source>
</evidence>
<evidence type="ECO:0000256" key="1">
    <source>
        <dbReference type="ARBA" id="ARBA00022475"/>
    </source>
</evidence>
<keyword evidence="14" id="KW-1185">Reference proteome</keyword>
<dbReference type="EC" id="2.4.99.28" evidence="11"/>
<accession>A0ABV6YZZ5</accession>
<comment type="caution">
    <text evidence="13">The sequence shown here is derived from an EMBL/GenBank/DDBJ whole genome shotgun (WGS) entry which is preliminary data.</text>
</comment>
<protein>
    <recommendedName>
        <fullName evidence="11">Biosynthetic peptidoglycan transglycosylase</fullName>
        <ecNumber evidence="11">2.4.99.28</ecNumber>
    </recommendedName>
    <alternativeName>
        <fullName evidence="11">Glycan polymerase</fullName>
    </alternativeName>
    <alternativeName>
        <fullName evidence="11">Peptidoglycan glycosyltransferase MtgA</fullName>
        <shortName evidence="11">PGT</shortName>
    </alternativeName>
</protein>
<dbReference type="SUPFAM" id="SSF53955">
    <property type="entry name" value="Lysozyme-like"/>
    <property type="match status" value="1"/>
</dbReference>
<dbReference type="Gene3D" id="1.10.3810.10">
    <property type="entry name" value="Biosynthetic peptidoglycan transglycosylase-like"/>
    <property type="match status" value="1"/>
</dbReference>
<dbReference type="PANTHER" id="PTHR30400:SF0">
    <property type="entry name" value="BIOSYNTHETIC PEPTIDOGLYCAN TRANSGLYCOSYLASE"/>
    <property type="match status" value="1"/>
</dbReference>
<evidence type="ECO:0000313" key="14">
    <source>
        <dbReference type="Proteomes" id="UP001594351"/>
    </source>
</evidence>
<name>A0ABV6YZZ5_UNCC1</name>
<organism evidence="13 14">
    <name type="scientific">candidate division CSSED10-310 bacterium</name>
    <dbReference type="NCBI Taxonomy" id="2855610"/>
    <lineage>
        <taxon>Bacteria</taxon>
        <taxon>Bacteria division CSSED10-310</taxon>
    </lineage>
</organism>
<dbReference type="InterPro" id="IPR023346">
    <property type="entry name" value="Lysozyme-like_dom_sf"/>
</dbReference>
<gene>
    <name evidence="11 13" type="primary">mtgA</name>
    <name evidence="13" type="ORF">ACFL27_16395</name>
</gene>